<proteinExistence type="predicted"/>
<dbReference type="Proteomes" id="UP000237631">
    <property type="component" value="Unassembled WGS sequence"/>
</dbReference>
<dbReference type="Pfam" id="PF02566">
    <property type="entry name" value="OsmC"/>
    <property type="match status" value="1"/>
</dbReference>
<dbReference type="InterPro" id="IPR036102">
    <property type="entry name" value="OsmC/Ohrsf"/>
</dbReference>
<dbReference type="AlphaFoldDB" id="A0A2S6C4A2"/>
<dbReference type="EMBL" id="PNEN01000561">
    <property type="protein sequence ID" value="PPJ54569.1"/>
    <property type="molecule type" value="Genomic_DNA"/>
</dbReference>
<accession>A0A2S6C4A2</accession>
<dbReference type="Gene3D" id="3.30.300.20">
    <property type="match status" value="1"/>
</dbReference>
<comment type="caution">
    <text evidence="1">The sequence shown here is derived from an EMBL/GenBank/DDBJ whole genome shotgun (WGS) entry which is preliminary data.</text>
</comment>
<dbReference type="OrthoDB" id="4139202at2759"/>
<evidence type="ECO:0000313" key="2">
    <source>
        <dbReference type="Proteomes" id="UP000237631"/>
    </source>
</evidence>
<dbReference type="PANTHER" id="PTHR35368:SF1">
    <property type="entry name" value="HYDROPEROXIDE REDUCTASE"/>
    <property type="match status" value="1"/>
</dbReference>
<dbReference type="SUPFAM" id="SSF82784">
    <property type="entry name" value="OsmC-like"/>
    <property type="match status" value="1"/>
</dbReference>
<evidence type="ECO:0008006" key="3">
    <source>
        <dbReference type="Google" id="ProtNLM"/>
    </source>
</evidence>
<name>A0A2S6C4A2_9PEZI</name>
<dbReference type="InterPro" id="IPR052924">
    <property type="entry name" value="OsmC/Ohr_hydroprdx_reductase"/>
</dbReference>
<dbReference type="PANTHER" id="PTHR35368">
    <property type="entry name" value="HYDROPEROXIDE REDUCTASE"/>
    <property type="match status" value="1"/>
</dbReference>
<gene>
    <name evidence="1" type="ORF">CBER1_06636</name>
</gene>
<reference evidence="2" key="1">
    <citation type="journal article" date="2017" name="bioRxiv">
        <title>Conservation of a gene cluster reveals novel cercosporin biosynthetic mechanisms and extends production to the genus Colletotrichum.</title>
        <authorList>
            <person name="de Jonge R."/>
            <person name="Ebert M.K."/>
            <person name="Huitt-Roehl C.R."/>
            <person name="Pal P."/>
            <person name="Suttle J.C."/>
            <person name="Spanner R.E."/>
            <person name="Neubauer J.D."/>
            <person name="Jurick W.M.II."/>
            <person name="Stott K.A."/>
            <person name="Secor G.A."/>
            <person name="Thomma B.P.H.J."/>
            <person name="Van de Peer Y."/>
            <person name="Townsend C.A."/>
            <person name="Bolton M.D."/>
        </authorList>
    </citation>
    <scope>NUCLEOTIDE SEQUENCE [LARGE SCALE GENOMIC DNA]</scope>
    <source>
        <strain evidence="2">CBS538.71</strain>
    </source>
</reference>
<evidence type="ECO:0000313" key="1">
    <source>
        <dbReference type="EMBL" id="PPJ54569.1"/>
    </source>
</evidence>
<keyword evidence="2" id="KW-1185">Reference proteome</keyword>
<dbReference type="InterPro" id="IPR003718">
    <property type="entry name" value="OsmC/Ohr_fam"/>
</dbReference>
<dbReference type="InterPro" id="IPR015946">
    <property type="entry name" value="KH_dom-like_a/b"/>
</dbReference>
<protein>
    <recommendedName>
        <fullName evidence="3">OsmC family protein</fullName>
    </recommendedName>
</protein>
<sequence>MASQALRDKQAPLKASYKEDASAALITLKASGSLDSSSVTCKLDTGKQMAQAQERIAGLHPKSGGDGFEISGELCSGDLLLEALVACAGVTLKAVATAMSIPIKSGTVRAEGDLDFRGTMGVDRDAPVGFKDIRLAFDLKFEPGEEVSDEKVEKLGKLTERYCVVLQTLVKKPQMSVQMHGSQLDAEDGIERSTIWGAKC</sequence>
<organism evidence="1 2">
    <name type="scientific">Cercospora berteroae</name>
    <dbReference type="NCBI Taxonomy" id="357750"/>
    <lineage>
        <taxon>Eukaryota</taxon>
        <taxon>Fungi</taxon>
        <taxon>Dikarya</taxon>
        <taxon>Ascomycota</taxon>
        <taxon>Pezizomycotina</taxon>
        <taxon>Dothideomycetes</taxon>
        <taxon>Dothideomycetidae</taxon>
        <taxon>Mycosphaerellales</taxon>
        <taxon>Mycosphaerellaceae</taxon>
        <taxon>Cercospora</taxon>
    </lineage>
</organism>